<evidence type="ECO:0000313" key="1">
    <source>
        <dbReference type="EMBL" id="AEI50118.1"/>
    </source>
</evidence>
<dbReference type="KEGG" id="rsi:Runsl_3760"/>
<keyword evidence="2" id="KW-1185">Reference proteome</keyword>
<dbReference type="Proteomes" id="UP000000493">
    <property type="component" value="Chromosome"/>
</dbReference>
<dbReference type="AlphaFoldDB" id="A0A7U4E6Y9"/>
<evidence type="ECO:0000313" key="2">
    <source>
        <dbReference type="Proteomes" id="UP000000493"/>
    </source>
</evidence>
<reference evidence="2" key="1">
    <citation type="submission" date="2011-06" db="EMBL/GenBank/DDBJ databases">
        <title>The complete genome of chromosome of Runella slithyformis DSM 19594.</title>
        <authorList>
            <consortium name="US DOE Joint Genome Institute (JGI-PGF)"/>
            <person name="Lucas S."/>
            <person name="Han J."/>
            <person name="Lapidus A."/>
            <person name="Bruce D."/>
            <person name="Goodwin L."/>
            <person name="Pitluck S."/>
            <person name="Peters L."/>
            <person name="Kyrpides N."/>
            <person name="Mavromatis K."/>
            <person name="Ivanova N."/>
            <person name="Ovchinnikova G."/>
            <person name="Zhang X."/>
            <person name="Misra M."/>
            <person name="Detter J.C."/>
            <person name="Tapia R."/>
            <person name="Han C."/>
            <person name="Land M."/>
            <person name="Hauser L."/>
            <person name="Markowitz V."/>
            <person name="Cheng J.-F."/>
            <person name="Hugenholtz P."/>
            <person name="Woyke T."/>
            <person name="Wu D."/>
            <person name="Tindall B."/>
            <person name="Faehrich R."/>
            <person name="Brambilla E."/>
            <person name="Klenk H.-P."/>
            <person name="Eisen J.A."/>
        </authorList>
    </citation>
    <scope>NUCLEOTIDE SEQUENCE [LARGE SCALE GENOMIC DNA]</scope>
    <source>
        <strain evidence="2">ATCC 29530 / DSM 19594 / LMG 11500 / NCIMB 11436 / LSU 4</strain>
    </source>
</reference>
<reference evidence="1 2" key="2">
    <citation type="journal article" date="2012" name="Stand. Genomic Sci.">
        <title>Complete genome sequence of the aquatic bacterium Runella slithyformis type strain (LSU 4(T)).</title>
        <authorList>
            <person name="Copeland A."/>
            <person name="Zhang X."/>
            <person name="Misra M."/>
            <person name="Lapidus A."/>
            <person name="Nolan M."/>
            <person name="Lucas S."/>
            <person name="Deshpande S."/>
            <person name="Cheng J.F."/>
            <person name="Tapia R."/>
            <person name="Goodwin L.A."/>
            <person name="Pitluck S."/>
            <person name="Liolios K."/>
            <person name="Pagani I."/>
            <person name="Ivanova N."/>
            <person name="Mikhailova N."/>
            <person name="Pati A."/>
            <person name="Chen A."/>
            <person name="Palaniappan K."/>
            <person name="Land M."/>
            <person name="Hauser L."/>
            <person name="Pan C."/>
            <person name="Jeffries C.D."/>
            <person name="Detter J.C."/>
            <person name="Brambilla E.M."/>
            <person name="Rohde M."/>
            <person name="Djao O.D."/>
            <person name="Goker M."/>
            <person name="Sikorski J."/>
            <person name="Tindall B.J."/>
            <person name="Woyke T."/>
            <person name="Bristow J."/>
            <person name="Eisen J.A."/>
            <person name="Markowitz V."/>
            <person name="Hugenholtz P."/>
            <person name="Kyrpides N.C."/>
            <person name="Klenk H.P."/>
            <person name="Mavromatis K."/>
        </authorList>
    </citation>
    <scope>NUCLEOTIDE SEQUENCE [LARGE SCALE GENOMIC DNA]</scope>
    <source>
        <strain evidence="2">ATCC 29530 / DSM 19594 / LMG 11500 / NCIMB 11436 / LSU 4</strain>
    </source>
</reference>
<protein>
    <submittedName>
        <fullName evidence="1">Uncharacterized protein</fullName>
    </submittedName>
</protein>
<accession>A0A7U4E6Y9</accession>
<dbReference type="EMBL" id="CP002859">
    <property type="protein sequence ID" value="AEI50118.1"/>
    <property type="molecule type" value="Genomic_DNA"/>
</dbReference>
<gene>
    <name evidence="1" type="ordered locus">Runsl_3760</name>
</gene>
<organism evidence="1 2">
    <name type="scientific">Runella slithyformis (strain ATCC 29530 / DSM 19594 / LMG 11500 / NCIMB 11436 / LSU 4)</name>
    <dbReference type="NCBI Taxonomy" id="761193"/>
    <lineage>
        <taxon>Bacteria</taxon>
        <taxon>Pseudomonadati</taxon>
        <taxon>Bacteroidota</taxon>
        <taxon>Cytophagia</taxon>
        <taxon>Cytophagales</taxon>
        <taxon>Spirosomataceae</taxon>
        <taxon>Runella</taxon>
    </lineage>
</organism>
<sequence length="36" mass="4269">MYNAKKYDFKKGSLIFNIHYKPTRAFLGTVVINSFR</sequence>
<proteinExistence type="predicted"/>
<name>A0A7U4E6Y9_RUNSL</name>